<evidence type="ECO:0000256" key="1">
    <source>
        <dbReference type="SAM" id="MobiDB-lite"/>
    </source>
</evidence>
<proteinExistence type="predicted"/>
<organism evidence="2 3">
    <name type="scientific">Alligator mississippiensis</name>
    <name type="common">American alligator</name>
    <dbReference type="NCBI Taxonomy" id="8496"/>
    <lineage>
        <taxon>Eukaryota</taxon>
        <taxon>Metazoa</taxon>
        <taxon>Chordata</taxon>
        <taxon>Craniata</taxon>
        <taxon>Vertebrata</taxon>
        <taxon>Euteleostomi</taxon>
        <taxon>Archelosauria</taxon>
        <taxon>Archosauria</taxon>
        <taxon>Crocodylia</taxon>
        <taxon>Alligatoridae</taxon>
        <taxon>Alligatorinae</taxon>
        <taxon>Alligator</taxon>
    </lineage>
</organism>
<gene>
    <name evidence="2" type="ORF">Y1Q_0020658</name>
</gene>
<protein>
    <submittedName>
        <fullName evidence="2">Uncharacterized protein</fullName>
    </submittedName>
</protein>
<dbReference type="Proteomes" id="UP000050525">
    <property type="component" value="Unassembled WGS sequence"/>
</dbReference>
<feature type="compositionally biased region" description="Basic and acidic residues" evidence="1">
    <location>
        <begin position="65"/>
        <end position="84"/>
    </location>
</feature>
<evidence type="ECO:0000313" key="3">
    <source>
        <dbReference type="Proteomes" id="UP000050525"/>
    </source>
</evidence>
<dbReference type="AlphaFoldDB" id="A0A151NH67"/>
<dbReference type="EMBL" id="AKHW03003015">
    <property type="protein sequence ID" value="KYO36163.1"/>
    <property type="molecule type" value="Genomic_DNA"/>
</dbReference>
<comment type="caution">
    <text evidence="2">The sequence shown here is derived from an EMBL/GenBank/DDBJ whole genome shotgun (WGS) entry which is preliminary data.</text>
</comment>
<reference evidence="2 3" key="1">
    <citation type="journal article" date="2012" name="Genome Biol.">
        <title>Sequencing three crocodilian genomes to illuminate the evolution of archosaurs and amniotes.</title>
        <authorList>
            <person name="St John J.A."/>
            <person name="Braun E.L."/>
            <person name="Isberg S.R."/>
            <person name="Miles L.G."/>
            <person name="Chong A.Y."/>
            <person name="Gongora J."/>
            <person name="Dalzell P."/>
            <person name="Moran C."/>
            <person name="Bed'hom B."/>
            <person name="Abzhanov A."/>
            <person name="Burgess S.C."/>
            <person name="Cooksey A.M."/>
            <person name="Castoe T.A."/>
            <person name="Crawford N.G."/>
            <person name="Densmore L.D."/>
            <person name="Drew J.C."/>
            <person name="Edwards S.V."/>
            <person name="Faircloth B.C."/>
            <person name="Fujita M.K."/>
            <person name="Greenwold M.J."/>
            <person name="Hoffmann F.G."/>
            <person name="Howard J.M."/>
            <person name="Iguchi T."/>
            <person name="Janes D.E."/>
            <person name="Khan S.Y."/>
            <person name="Kohno S."/>
            <person name="de Koning A.J."/>
            <person name="Lance S.L."/>
            <person name="McCarthy F.M."/>
            <person name="McCormack J.E."/>
            <person name="Merchant M.E."/>
            <person name="Peterson D.G."/>
            <person name="Pollock D.D."/>
            <person name="Pourmand N."/>
            <person name="Raney B.J."/>
            <person name="Roessler K.A."/>
            <person name="Sanford J.R."/>
            <person name="Sawyer R.H."/>
            <person name="Schmidt C.J."/>
            <person name="Triplett E.W."/>
            <person name="Tuberville T.D."/>
            <person name="Venegas-Anaya M."/>
            <person name="Howard J.T."/>
            <person name="Jarvis E.D."/>
            <person name="Guillette L.J.Jr."/>
            <person name="Glenn T.C."/>
            <person name="Green R.E."/>
            <person name="Ray D.A."/>
        </authorList>
    </citation>
    <scope>NUCLEOTIDE SEQUENCE [LARGE SCALE GENOMIC DNA]</scope>
    <source>
        <strain evidence="2">KSC_2009_1</strain>
    </source>
</reference>
<keyword evidence="3" id="KW-1185">Reference proteome</keyword>
<accession>A0A151NH67</accession>
<evidence type="ECO:0000313" key="2">
    <source>
        <dbReference type="EMBL" id="KYO36163.1"/>
    </source>
</evidence>
<sequence length="84" mass="8855">MRIITPKKTTALVATLEVALGASRGIEEAIQPRLSPGTSEAAWRAGACEAESGKEGTSSGFRTRITGEEAGRLPEERSQNVKNA</sequence>
<feature type="region of interest" description="Disordered" evidence="1">
    <location>
        <begin position="49"/>
        <end position="84"/>
    </location>
</feature>
<name>A0A151NH67_ALLMI</name>